<gene>
    <name evidence="1" type="ORF">U9M48_002455</name>
</gene>
<keyword evidence="2" id="KW-1185">Reference proteome</keyword>
<dbReference type="AlphaFoldDB" id="A0AAQ3SJ30"/>
<protein>
    <recommendedName>
        <fullName evidence="3">Retrotransposon gag domain-containing protein</fullName>
    </recommendedName>
</protein>
<organism evidence="1 2">
    <name type="scientific">Paspalum notatum var. saurae</name>
    <dbReference type="NCBI Taxonomy" id="547442"/>
    <lineage>
        <taxon>Eukaryota</taxon>
        <taxon>Viridiplantae</taxon>
        <taxon>Streptophyta</taxon>
        <taxon>Embryophyta</taxon>
        <taxon>Tracheophyta</taxon>
        <taxon>Spermatophyta</taxon>
        <taxon>Magnoliopsida</taxon>
        <taxon>Liliopsida</taxon>
        <taxon>Poales</taxon>
        <taxon>Poaceae</taxon>
        <taxon>PACMAD clade</taxon>
        <taxon>Panicoideae</taxon>
        <taxon>Andropogonodae</taxon>
        <taxon>Paspaleae</taxon>
        <taxon>Paspalinae</taxon>
        <taxon>Paspalum</taxon>
    </lineage>
</organism>
<sequence length="170" mass="18811">MTDSPLGELAFLRHTGTVAEYTDRFLALACRDEDLSDPQQVQLYLAGLQNPLKLDVSLRKPKSLNEAIMFARAYGQRLLLPSTESVSNWHTVPRVPQATAAAASPEGELSASMPRRRLSPAKMQQRRQAGLCYNCDEKFVPGHRCKRIFVLEVVPDDDDDQAIKCIGAAG</sequence>
<evidence type="ECO:0008006" key="3">
    <source>
        <dbReference type="Google" id="ProtNLM"/>
    </source>
</evidence>
<dbReference type="Proteomes" id="UP001341281">
    <property type="component" value="Chromosome 01"/>
</dbReference>
<name>A0AAQ3SJ30_PASNO</name>
<reference evidence="1 2" key="1">
    <citation type="submission" date="2024-02" db="EMBL/GenBank/DDBJ databases">
        <title>High-quality chromosome-scale genome assembly of Pensacola bahiagrass (Paspalum notatum Flugge var. saurae).</title>
        <authorList>
            <person name="Vega J.M."/>
            <person name="Podio M."/>
            <person name="Orjuela J."/>
            <person name="Siena L.A."/>
            <person name="Pessino S.C."/>
            <person name="Combes M.C."/>
            <person name="Mariac C."/>
            <person name="Albertini E."/>
            <person name="Pupilli F."/>
            <person name="Ortiz J.P.A."/>
            <person name="Leblanc O."/>
        </authorList>
    </citation>
    <scope>NUCLEOTIDE SEQUENCE [LARGE SCALE GENOMIC DNA]</scope>
    <source>
        <strain evidence="1">R1</strain>
        <tissue evidence="1">Leaf</tissue>
    </source>
</reference>
<proteinExistence type="predicted"/>
<accession>A0AAQ3SJ30</accession>
<dbReference type="EMBL" id="CP144745">
    <property type="protein sequence ID" value="WVZ51300.1"/>
    <property type="molecule type" value="Genomic_DNA"/>
</dbReference>
<evidence type="ECO:0000313" key="2">
    <source>
        <dbReference type="Proteomes" id="UP001341281"/>
    </source>
</evidence>
<evidence type="ECO:0000313" key="1">
    <source>
        <dbReference type="EMBL" id="WVZ51300.1"/>
    </source>
</evidence>